<name>A0A8X7W6I8_BRACI</name>
<evidence type="ECO:0000256" key="3">
    <source>
        <dbReference type="ARBA" id="ARBA00023163"/>
    </source>
</evidence>
<reference evidence="7 8" key="1">
    <citation type="submission" date="2020-02" db="EMBL/GenBank/DDBJ databases">
        <authorList>
            <person name="Ma Q."/>
            <person name="Huang Y."/>
            <person name="Song X."/>
            <person name="Pei D."/>
        </authorList>
    </citation>
    <scope>NUCLEOTIDE SEQUENCE [LARGE SCALE GENOMIC DNA]</scope>
    <source>
        <strain evidence="7">Sxm20200214</strain>
        <tissue evidence="7">Leaf</tissue>
    </source>
</reference>
<keyword evidence="1" id="KW-0805">Transcription regulation</keyword>
<feature type="compositionally biased region" description="Basic and acidic residues" evidence="5">
    <location>
        <begin position="222"/>
        <end position="231"/>
    </location>
</feature>
<evidence type="ECO:0000313" key="7">
    <source>
        <dbReference type="EMBL" id="KAG2324196.1"/>
    </source>
</evidence>
<dbReference type="EMBL" id="JAAMPC010000002">
    <property type="protein sequence ID" value="KAG2324196.1"/>
    <property type="molecule type" value="Genomic_DNA"/>
</dbReference>
<accession>A0A8X7W6I8</accession>
<keyword evidence="2" id="KW-0238">DNA-binding</keyword>
<dbReference type="GO" id="GO:0003677">
    <property type="term" value="F:DNA binding"/>
    <property type="evidence" value="ECO:0007669"/>
    <property type="project" value="UniProtKB-KW"/>
</dbReference>
<proteinExistence type="predicted"/>
<dbReference type="SUPFAM" id="SSF101941">
    <property type="entry name" value="NAC domain"/>
    <property type="match status" value="1"/>
</dbReference>
<comment type="caution">
    <text evidence="7">The sequence shown here is derived from an EMBL/GenBank/DDBJ whole genome shotgun (WGS) entry which is preliminary data.</text>
</comment>
<dbReference type="Pfam" id="PF02365">
    <property type="entry name" value="NAM"/>
    <property type="match status" value="1"/>
</dbReference>
<protein>
    <recommendedName>
        <fullName evidence="6">NAC domain-containing protein</fullName>
    </recommendedName>
</protein>
<dbReference type="PANTHER" id="PTHR31719:SF43">
    <property type="entry name" value="NAC TRANSCRIPTION FACTOR 56"/>
    <property type="match status" value="1"/>
</dbReference>
<sequence>MATRYPPGSQFLPTELGLVKLHLKDKVEKNIDGFIKTLNVYGDAPWLLHHDTNPLYPRNEWYYFVPRRIRGVKTVSRMVPRNGESFLGGTWKSIGKRKDIKKKAKELMGYKRELVFNMNVVGDQLLNSAQIFRPPVVPAAHDHVDDNNNDVVLPNQEQEEEAGFAMLEYEGGDVNQHEQQQEEQEDSLIPLPCPFQSNYNQGQYLLEAIAYQNDMMILKNDRNQQQHEQQEHSPTLLLPPLQQSNDNLEHYQLEDYAYDGADDDDLTFDPDELLNSLNKWKEQEDSPTDYLLPPLESNVNQEHCLAGYSFVPSQLENNDNSVLPKQEQQEAGFANHNDMTMMVEKEHGDVKQHQQQQDQEQQHKDLLSLSLILRGMIYALMAQRMTSVCKIWT</sequence>
<dbReference type="PANTHER" id="PTHR31719">
    <property type="entry name" value="NAC TRANSCRIPTION FACTOR 56"/>
    <property type="match status" value="1"/>
</dbReference>
<gene>
    <name evidence="7" type="ORF">Bca52824_006924</name>
</gene>
<dbReference type="Gene3D" id="2.170.150.80">
    <property type="entry name" value="NAC domain"/>
    <property type="match status" value="1"/>
</dbReference>
<dbReference type="AlphaFoldDB" id="A0A8X7W6I8"/>
<evidence type="ECO:0000313" key="8">
    <source>
        <dbReference type="Proteomes" id="UP000886595"/>
    </source>
</evidence>
<organism evidence="7 8">
    <name type="scientific">Brassica carinata</name>
    <name type="common">Ethiopian mustard</name>
    <name type="synonym">Abyssinian cabbage</name>
    <dbReference type="NCBI Taxonomy" id="52824"/>
    <lineage>
        <taxon>Eukaryota</taxon>
        <taxon>Viridiplantae</taxon>
        <taxon>Streptophyta</taxon>
        <taxon>Embryophyta</taxon>
        <taxon>Tracheophyta</taxon>
        <taxon>Spermatophyta</taxon>
        <taxon>Magnoliopsida</taxon>
        <taxon>eudicotyledons</taxon>
        <taxon>Gunneridae</taxon>
        <taxon>Pentapetalae</taxon>
        <taxon>rosids</taxon>
        <taxon>malvids</taxon>
        <taxon>Brassicales</taxon>
        <taxon>Brassicaceae</taxon>
        <taxon>Brassiceae</taxon>
        <taxon>Brassica</taxon>
    </lineage>
</organism>
<evidence type="ECO:0000256" key="1">
    <source>
        <dbReference type="ARBA" id="ARBA00023015"/>
    </source>
</evidence>
<keyword evidence="8" id="KW-1185">Reference proteome</keyword>
<dbReference type="OrthoDB" id="1114149at2759"/>
<evidence type="ECO:0000256" key="5">
    <source>
        <dbReference type="SAM" id="MobiDB-lite"/>
    </source>
</evidence>
<evidence type="ECO:0000256" key="2">
    <source>
        <dbReference type="ARBA" id="ARBA00023125"/>
    </source>
</evidence>
<dbReference type="Proteomes" id="UP000886595">
    <property type="component" value="Unassembled WGS sequence"/>
</dbReference>
<feature type="domain" description="NAC" evidence="6">
    <location>
        <begin position="5"/>
        <end position="159"/>
    </location>
</feature>
<dbReference type="InterPro" id="IPR003441">
    <property type="entry name" value="NAC-dom"/>
</dbReference>
<evidence type="ECO:0000259" key="6">
    <source>
        <dbReference type="PROSITE" id="PS51005"/>
    </source>
</evidence>
<evidence type="ECO:0000256" key="4">
    <source>
        <dbReference type="ARBA" id="ARBA00023242"/>
    </source>
</evidence>
<dbReference type="InterPro" id="IPR036093">
    <property type="entry name" value="NAC_dom_sf"/>
</dbReference>
<dbReference type="PROSITE" id="PS51005">
    <property type="entry name" value="NAC"/>
    <property type="match status" value="1"/>
</dbReference>
<dbReference type="GO" id="GO:0006355">
    <property type="term" value="P:regulation of DNA-templated transcription"/>
    <property type="evidence" value="ECO:0007669"/>
    <property type="project" value="InterPro"/>
</dbReference>
<keyword evidence="4" id="KW-0539">Nucleus</keyword>
<keyword evidence="3" id="KW-0804">Transcription</keyword>
<feature type="region of interest" description="Disordered" evidence="5">
    <location>
        <begin position="222"/>
        <end position="242"/>
    </location>
</feature>